<name>A0ABQ5UFA5_9HYPH</name>
<organism evidence="2 3">
    <name type="scientific">Devosia yakushimensis</name>
    <dbReference type="NCBI Taxonomy" id="470028"/>
    <lineage>
        <taxon>Bacteria</taxon>
        <taxon>Pseudomonadati</taxon>
        <taxon>Pseudomonadota</taxon>
        <taxon>Alphaproteobacteria</taxon>
        <taxon>Hyphomicrobiales</taxon>
        <taxon>Devosiaceae</taxon>
        <taxon>Devosia</taxon>
    </lineage>
</organism>
<proteinExistence type="predicted"/>
<keyword evidence="3" id="KW-1185">Reference proteome</keyword>
<evidence type="ECO:0000313" key="2">
    <source>
        <dbReference type="EMBL" id="GLQ10161.1"/>
    </source>
</evidence>
<evidence type="ECO:0000313" key="3">
    <source>
        <dbReference type="Proteomes" id="UP001161406"/>
    </source>
</evidence>
<gene>
    <name evidence="2" type="ORF">GCM10007913_20930</name>
</gene>
<comment type="caution">
    <text evidence="2">The sequence shown here is derived from an EMBL/GenBank/DDBJ whole genome shotgun (WGS) entry which is preliminary data.</text>
</comment>
<feature type="region of interest" description="Disordered" evidence="1">
    <location>
        <begin position="1"/>
        <end position="27"/>
    </location>
</feature>
<protein>
    <submittedName>
        <fullName evidence="2">Uncharacterized protein</fullName>
    </submittedName>
</protein>
<reference evidence="2" key="1">
    <citation type="journal article" date="2014" name="Int. J. Syst. Evol. Microbiol.">
        <title>Complete genome of a new Firmicutes species belonging to the dominant human colonic microbiota ('Ruminococcus bicirculans') reveals two chromosomes and a selective capacity to utilize plant glucans.</title>
        <authorList>
            <consortium name="NISC Comparative Sequencing Program"/>
            <person name="Wegmann U."/>
            <person name="Louis P."/>
            <person name="Goesmann A."/>
            <person name="Henrissat B."/>
            <person name="Duncan S.H."/>
            <person name="Flint H.J."/>
        </authorList>
    </citation>
    <scope>NUCLEOTIDE SEQUENCE</scope>
    <source>
        <strain evidence="2">NBRC 103855</strain>
    </source>
</reference>
<evidence type="ECO:0000256" key="1">
    <source>
        <dbReference type="SAM" id="MobiDB-lite"/>
    </source>
</evidence>
<dbReference type="Proteomes" id="UP001161406">
    <property type="component" value="Unassembled WGS sequence"/>
</dbReference>
<dbReference type="EMBL" id="BSNG01000001">
    <property type="protein sequence ID" value="GLQ10161.1"/>
    <property type="molecule type" value="Genomic_DNA"/>
</dbReference>
<reference evidence="2" key="2">
    <citation type="submission" date="2023-01" db="EMBL/GenBank/DDBJ databases">
        <title>Draft genome sequence of Devosia yakushimensis strain NBRC 103855.</title>
        <authorList>
            <person name="Sun Q."/>
            <person name="Mori K."/>
        </authorList>
    </citation>
    <scope>NUCLEOTIDE SEQUENCE</scope>
    <source>
        <strain evidence="2">NBRC 103855</strain>
    </source>
</reference>
<sequence length="57" mass="5940">MRGVLQSSPAPLRGGIEGGGALRSRPHPTPCFFACSEKADLPIKGREKSGARGEFSA</sequence>
<accession>A0ABQ5UFA5</accession>